<dbReference type="KEGG" id="vg:60325449"/>
<dbReference type="EMBL" id="MF324911">
    <property type="protein sequence ID" value="ASR85284.1"/>
    <property type="molecule type" value="Genomic_DNA"/>
</dbReference>
<dbReference type="GeneID" id="60325449"/>
<name>A0A222ZKJ9_9CAUD</name>
<proteinExistence type="predicted"/>
<keyword evidence="2" id="KW-1185">Reference proteome</keyword>
<evidence type="ECO:0000313" key="1">
    <source>
        <dbReference type="EMBL" id="ASR85284.1"/>
    </source>
</evidence>
<evidence type="ECO:0000313" key="2">
    <source>
        <dbReference type="Proteomes" id="UP000224266"/>
    </source>
</evidence>
<sequence>MIALTEMRSDETGVHYWRRGTGGERVEIARAEWHRLTFWPSSPIFDQVLDDLGLCRNCLCRDCGCCVGCGGTDADLDPPGSHGYACVM</sequence>
<gene>
    <name evidence="1" type="primary">82</name>
    <name evidence="1" type="ORF">SEA_SIRPHILIP_82</name>
</gene>
<dbReference type="RefSeq" id="YP_009953966.1">
    <property type="nucleotide sequence ID" value="NC_051627.1"/>
</dbReference>
<dbReference type="Proteomes" id="UP000224266">
    <property type="component" value="Segment"/>
</dbReference>
<reference evidence="2" key="1">
    <citation type="submission" date="2017-06" db="EMBL/GenBank/DDBJ databases">
        <authorList>
            <person name="Kim H.J."/>
            <person name="Triplett B.A."/>
        </authorList>
    </citation>
    <scope>NUCLEOTIDE SEQUENCE [LARGE SCALE GENOMIC DNA]</scope>
</reference>
<protein>
    <submittedName>
        <fullName evidence="1">Uncharacterized protein</fullName>
    </submittedName>
</protein>
<organism evidence="1 2">
    <name type="scientific">Mycobacterium phage SirPhilip</name>
    <dbReference type="NCBI Taxonomy" id="2015824"/>
    <lineage>
        <taxon>Viruses</taxon>
        <taxon>Duplodnaviria</taxon>
        <taxon>Heunggongvirae</taxon>
        <taxon>Uroviricota</taxon>
        <taxon>Caudoviricetes</taxon>
        <taxon>Weiservirinae</taxon>
        <taxon>Anayavirus</taxon>
        <taxon>Anayavirus sirphilip</taxon>
    </lineage>
</organism>
<accession>A0A222ZKJ9</accession>